<keyword evidence="3 6" id="KW-0371">Homeobox</keyword>
<comment type="similarity">
    <text evidence="5">Belongs to the H2.0 homeobox family.</text>
</comment>
<evidence type="ECO:0000256" key="5">
    <source>
        <dbReference type="ARBA" id="ARBA00038504"/>
    </source>
</evidence>
<keyword evidence="4 6" id="KW-0539">Nucleus</keyword>
<feature type="region of interest" description="Disordered" evidence="8">
    <location>
        <begin position="363"/>
        <end position="403"/>
    </location>
</feature>
<evidence type="ECO:0000313" key="10">
    <source>
        <dbReference type="EMBL" id="KAK3921095.1"/>
    </source>
</evidence>
<organism evidence="10 11">
    <name type="scientific">Frankliniella fusca</name>
    <dbReference type="NCBI Taxonomy" id="407009"/>
    <lineage>
        <taxon>Eukaryota</taxon>
        <taxon>Metazoa</taxon>
        <taxon>Ecdysozoa</taxon>
        <taxon>Arthropoda</taxon>
        <taxon>Hexapoda</taxon>
        <taxon>Insecta</taxon>
        <taxon>Pterygota</taxon>
        <taxon>Neoptera</taxon>
        <taxon>Paraneoptera</taxon>
        <taxon>Thysanoptera</taxon>
        <taxon>Terebrantia</taxon>
        <taxon>Thripoidea</taxon>
        <taxon>Thripidae</taxon>
        <taxon>Frankliniella</taxon>
    </lineage>
</organism>
<dbReference type="SUPFAM" id="SSF46689">
    <property type="entry name" value="Homeodomain-like"/>
    <property type="match status" value="1"/>
</dbReference>
<proteinExistence type="inferred from homology"/>
<feature type="compositionally biased region" description="Pro residues" evidence="8">
    <location>
        <begin position="19"/>
        <end position="28"/>
    </location>
</feature>
<dbReference type="InterPro" id="IPR017970">
    <property type="entry name" value="Homeobox_CS"/>
</dbReference>
<gene>
    <name evidence="10" type="ORF">KUF71_010310</name>
</gene>
<feature type="DNA-binding region" description="Homeobox" evidence="6">
    <location>
        <begin position="308"/>
        <end position="367"/>
    </location>
</feature>
<dbReference type="PANTHER" id="PTHR46808:SF1">
    <property type="entry name" value="H2.0-LIKE HOMEOBOX PROTEIN"/>
    <property type="match status" value="1"/>
</dbReference>
<feature type="compositionally biased region" description="Basic residues" evidence="8">
    <location>
        <begin position="42"/>
        <end position="56"/>
    </location>
</feature>
<comment type="caution">
    <text evidence="10">The sequence shown here is derived from an EMBL/GenBank/DDBJ whole genome shotgun (WGS) entry which is preliminary data.</text>
</comment>
<dbReference type="InterPro" id="IPR009057">
    <property type="entry name" value="Homeodomain-like_sf"/>
</dbReference>
<feature type="compositionally biased region" description="Low complexity" evidence="8">
    <location>
        <begin position="57"/>
        <end position="68"/>
    </location>
</feature>
<dbReference type="Gene3D" id="1.10.10.60">
    <property type="entry name" value="Homeodomain-like"/>
    <property type="match status" value="1"/>
</dbReference>
<dbReference type="InterPro" id="IPR000047">
    <property type="entry name" value="HTH_motif"/>
</dbReference>
<dbReference type="Proteomes" id="UP001219518">
    <property type="component" value="Unassembled WGS sequence"/>
</dbReference>
<protein>
    <submittedName>
        <fullName evidence="10">H2.0-like homeobox protein</fullName>
    </submittedName>
</protein>
<evidence type="ECO:0000259" key="9">
    <source>
        <dbReference type="PROSITE" id="PS50071"/>
    </source>
</evidence>
<feature type="compositionally biased region" description="Gly residues" evidence="8">
    <location>
        <begin position="211"/>
        <end position="225"/>
    </location>
</feature>
<sequence>MESFQCEQLARGWGCPSPATSPPSPSGAPPRGVSVICGPHPHVARPRPRSRSRSRSPSRLSTVSPVSTGSASSDCSVDRRGGHALLEAPLATLGVLGYPYPYAYQLPAAATPPSPVPAAQPAPPGPGPGPTLDALADLYAPLHLHLHHAYSYPQPPRPLRPWLPWRGLGGPAASPAGPLRAAPVSAPPPSAPAHPAALKFGMDRILSAEGCGPGSRRSGGPGGADGSPSDGSSSRDLVADLVAYPVPTASSLGLLAPTPLRLYAADPRSAGGSPPRGDSLRPQGLDGLGQSGPHGASGGGGAPGKRKRSWSRAVFSNLQRKGLEKRFQLQKYITKPDRRQLAATLGLTDAQVKVWFQNRRMKWRHTKESKQQHQPQAPAPRLDDLHQDSSKCDAPAARCDSSS</sequence>
<reference evidence="10" key="1">
    <citation type="submission" date="2021-07" db="EMBL/GenBank/DDBJ databases">
        <authorList>
            <person name="Catto M.A."/>
            <person name="Jacobson A."/>
            <person name="Kennedy G."/>
            <person name="Labadie P."/>
            <person name="Hunt B.G."/>
            <person name="Srinivasan R."/>
        </authorList>
    </citation>
    <scope>NUCLEOTIDE SEQUENCE</scope>
    <source>
        <strain evidence="10">PL_HMW_Pooled</strain>
        <tissue evidence="10">Head</tissue>
    </source>
</reference>
<dbReference type="EMBL" id="JAHWGI010001033">
    <property type="protein sequence ID" value="KAK3921095.1"/>
    <property type="molecule type" value="Genomic_DNA"/>
</dbReference>
<evidence type="ECO:0000256" key="6">
    <source>
        <dbReference type="PROSITE-ProRule" id="PRU00108"/>
    </source>
</evidence>
<dbReference type="Pfam" id="PF00046">
    <property type="entry name" value="Homeodomain"/>
    <property type="match status" value="1"/>
</dbReference>
<comment type="subcellular location">
    <subcellularLocation>
        <location evidence="1 6 7">Nucleus</location>
    </subcellularLocation>
</comment>
<dbReference type="PANTHER" id="PTHR46808">
    <property type="entry name" value="H2.0-LIKE HOMEOBOX PROTEIN"/>
    <property type="match status" value="1"/>
</dbReference>
<feature type="compositionally biased region" description="Pro residues" evidence="8">
    <location>
        <begin position="111"/>
        <end position="129"/>
    </location>
</feature>
<dbReference type="SMART" id="SM00389">
    <property type="entry name" value="HOX"/>
    <property type="match status" value="1"/>
</dbReference>
<evidence type="ECO:0000256" key="2">
    <source>
        <dbReference type="ARBA" id="ARBA00023125"/>
    </source>
</evidence>
<dbReference type="PRINTS" id="PR00031">
    <property type="entry name" value="HTHREPRESSR"/>
</dbReference>
<feature type="compositionally biased region" description="Basic and acidic residues" evidence="8">
    <location>
        <begin position="381"/>
        <end position="391"/>
    </location>
</feature>
<dbReference type="PROSITE" id="PS00027">
    <property type="entry name" value="HOMEOBOX_1"/>
    <property type="match status" value="1"/>
</dbReference>
<feature type="region of interest" description="Disordered" evidence="8">
    <location>
        <begin position="111"/>
        <end position="132"/>
    </location>
</feature>
<name>A0AAE1LIX0_9NEOP</name>
<dbReference type="AlphaFoldDB" id="A0AAE1LIX0"/>
<feature type="domain" description="Homeobox" evidence="9">
    <location>
        <begin position="306"/>
        <end position="366"/>
    </location>
</feature>
<keyword evidence="2 6" id="KW-0238">DNA-binding</keyword>
<evidence type="ECO:0000256" key="7">
    <source>
        <dbReference type="RuleBase" id="RU000682"/>
    </source>
</evidence>
<feature type="region of interest" description="Disordered" evidence="8">
    <location>
        <begin position="1"/>
        <end position="77"/>
    </location>
</feature>
<evidence type="ECO:0000256" key="1">
    <source>
        <dbReference type="ARBA" id="ARBA00004123"/>
    </source>
</evidence>
<evidence type="ECO:0000313" key="11">
    <source>
        <dbReference type="Proteomes" id="UP001219518"/>
    </source>
</evidence>
<evidence type="ECO:0000256" key="4">
    <source>
        <dbReference type="ARBA" id="ARBA00023242"/>
    </source>
</evidence>
<accession>A0AAE1LIX0</accession>
<dbReference type="InterPro" id="IPR052497">
    <property type="entry name" value="H2.0_Homeobox_TF"/>
</dbReference>
<reference evidence="10" key="2">
    <citation type="journal article" date="2023" name="BMC Genomics">
        <title>Pest status, molecular evolution, and epigenetic factors derived from the genome assembly of Frankliniella fusca, a thysanopteran phytovirus vector.</title>
        <authorList>
            <person name="Catto M.A."/>
            <person name="Labadie P.E."/>
            <person name="Jacobson A.L."/>
            <person name="Kennedy G.G."/>
            <person name="Srinivasan R."/>
            <person name="Hunt B.G."/>
        </authorList>
    </citation>
    <scope>NUCLEOTIDE SEQUENCE</scope>
    <source>
        <strain evidence="10">PL_HMW_Pooled</strain>
    </source>
</reference>
<dbReference type="PRINTS" id="PR00024">
    <property type="entry name" value="HOMEOBOX"/>
</dbReference>
<evidence type="ECO:0000256" key="8">
    <source>
        <dbReference type="SAM" id="MobiDB-lite"/>
    </source>
</evidence>
<dbReference type="CDD" id="cd00086">
    <property type="entry name" value="homeodomain"/>
    <property type="match status" value="1"/>
</dbReference>
<feature type="region of interest" description="Disordered" evidence="8">
    <location>
        <begin position="176"/>
        <end position="234"/>
    </location>
</feature>
<dbReference type="PROSITE" id="PS50071">
    <property type="entry name" value="HOMEOBOX_2"/>
    <property type="match status" value="1"/>
</dbReference>
<dbReference type="InterPro" id="IPR020479">
    <property type="entry name" value="HD_metazoa"/>
</dbReference>
<dbReference type="GO" id="GO:0005634">
    <property type="term" value="C:nucleus"/>
    <property type="evidence" value="ECO:0007669"/>
    <property type="project" value="UniProtKB-SubCell"/>
</dbReference>
<dbReference type="GO" id="GO:0000981">
    <property type="term" value="F:DNA-binding transcription factor activity, RNA polymerase II-specific"/>
    <property type="evidence" value="ECO:0007669"/>
    <property type="project" value="InterPro"/>
</dbReference>
<dbReference type="InterPro" id="IPR001356">
    <property type="entry name" value="HD"/>
</dbReference>
<keyword evidence="11" id="KW-1185">Reference proteome</keyword>
<evidence type="ECO:0000256" key="3">
    <source>
        <dbReference type="ARBA" id="ARBA00023155"/>
    </source>
</evidence>
<feature type="region of interest" description="Disordered" evidence="8">
    <location>
        <begin position="265"/>
        <end position="314"/>
    </location>
</feature>
<feature type="compositionally biased region" description="Gly residues" evidence="8">
    <location>
        <begin position="286"/>
        <end position="303"/>
    </location>
</feature>
<dbReference type="GO" id="GO:0043565">
    <property type="term" value="F:sequence-specific DNA binding"/>
    <property type="evidence" value="ECO:0007669"/>
    <property type="project" value="TreeGrafter"/>
</dbReference>